<dbReference type="RefSeq" id="XP_024328579.1">
    <property type="nucleotide sequence ID" value="XM_024463758.1"/>
</dbReference>
<evidence type="ECO:0000256" key="1">
    <source>
        <dbReference type="ARBA" id="ARBA00008828"/>
    </source>
</evidence>
<dbReference type="AlphaFoldDB" id="A0A177ANB1"/>
<dbReference type="Gene3D" id="1.25.10.10">
    <property type="entry name" value="Leucine-rich Repeat Variant"/>
    <property type="match status" value="1"/>
</dbReference>
<dbReference type="InterPro" id="IPR016024">
    <property type="entry name" value="ARM-type_fold"/>
</dbReference>
<dbReference type="InterPro" id="IPR011989">
    <property type="entry name" value="ARM-like"/>
</dbReference>
<name>A0A177ANB1_9PEZI</name>
<dbReference type="VEuPathDB" id="FungiDB:GMDG_02814"/>
<dbReference type="Proteomes" id="UP000077154">
    <property type="component" value="Unassembled WGS sequence"/>
</dbReference>
<proteinExistence type="inferred from homology"/>
<dbReference type="InterPro" id="IPR007701">
    <property type="entry name" value="Interferon-rel_develop_reg_N"/>
</dbReference>
<protein>
    <recommendedName>
        <fullName evidence="3">Interferon-related developmental regulator N-terminal domain-containing protein</fullName>
    </recommendedName>
</protein>
<comment type="similarity">
    <text evidence="1">Belongs to the IFRD family.</text>
</comment>
<evidence type="ECO:0000313" key="4">
    <source>
        <dbReference type="EMBL" id="OAF63310.1"/>
    </source>
</evidence>
<reference evidence="4" key="1">
    <citation type="submission" date="2016-03" db="EMBL/GenBank/DDBJ databases">
        <title>Updated assembly of Pseudogymnoascus destructans, the fungus causing white-nose syndrome of bats.</title>
        <authorList>
            <person name="Palmer J.M."/>
            <person name="Drees K.P."/>
            <person name="Foster J.T."/>
            <person name="Lindner D.L."/>
        </authorList>
    </citation>
    <scope>NUCLEOTIDE SEQUENCE [LARGE SCALE GENOMIC DNA]</scope>
    <source>
        <strain evidence="4">20631-21</strain>
    </source>
</reference>
<accession>A0A177ANB1</accession>
<feature type="compositionally biased region" description="Low complexity" evidence="2">
    <location>
        <begin position="21"/>
        <end position="42"/>
    </location>
</feature>
<organism evidence="4">
    <name type="scientific">Pseudogymnoascus destructans</name>
    <dbReference type="NCBI Taxonomy" id="655981"/>
    <lineage>
        <taxon>Eukaryota</taxon>
        <taxon>Fungi</taxon>
        <taxon>Dikarya</taxon>
        <taxon>Ascomycota</taxon>
        <taxon>Pezizomycotina</taxon>
        <taxon>Leotiomycetes</taxon>
        <taxon>Thelebolales</taxon>
        <taxon>Thelebolaceae</taxon>
        <taxon>Pseudogymnoascus</taxon>
    </lineage>
</organism>
<dbReference type="SUPFAM" id="SSF48371">
    <property type="entry name" value="ARM repeat"/>
    <property type="match status" value="1"/>
</dbReference>
<dbReference type="InterPro" id="IPR039777">
    <property type="entry name" value="IFRD"/>
</dbReference>
<dbReference type="OrthoDB" id="18978at2759"/>
<evidence type="ECO:0000259" key="3">
    <source>
        <dbReference type="Pfam" id="PF05004"/>
    </source>
</evidence>
<gene>
    <name evidence="4" type="ORF">VC83_00061</name>
</gene>
<sequence length="445" mass="49260">MRDLRRQALESHKTVSRKAQSKVSSRASSAAGSRTSSHAGSRNASRHGSDEEENNLSDSTNWSTNSIDELLSAEAVEGDGTDAWQQTLSARIEEIIDRKRSSIQGRELAYAVYVHLLTTHYAFDTISSRKSDLLAAFLKSTKAESSEKETQLAIRAIAVTLITSPSNSAYATVFPAIQRIYTSSESIAAKTTAISSLGSILMYGGAADEATEELLDELLEIIESDGTSIDAADEASVVVAALESWGFLATSLDDMEDRTEDAIEAFVEQLESTDAAVQIAAGENIALLFEKSYTDREEDDGPPEEVEDEEGFPLDNSLVKRYNVYRQTNQLQHTLRQLAAVSSKSISRKDRKHLHSSFSDILCTVEHPQRGPRYQKAIDQETGKRYGSRMKVKVHGGGSMTIDRWWKLMRLHELRRVLGGGFVVHYEHNEVVFDSLPIMMSLQDD</sequence>
<dbReference type="Pfam" id="PF05004">
    <property type="entry name" value="IFRD"/>
    <property type="match status" value="1"/>
</dbReference>
<dbReference type="PANTHER" id="PTHR12354">
    <property type="entry name" value="INTERFERON-RELATED DEVELOPMENTAL REGULATOR"/>
    <property type="match status" value="1"/>
</dbReference>
<feature type="region of interest" description="Disordered" evidence="2">
    <location>
        <begin position="1"/>
        <end position="62"/>
    </location>
</feature>
<dbReference type="GeneID" id="36283160"/>
<dbReference type="PANTHER" id="PTHR12354:SF1">
    <property type="entry name" value="INTERFERON-RELATED DEVELOPMENTAL REGULATOR 1"/>
    <property type="match status" value="1"/>
</dbReference>
<feature type="domain" description="Interferon-related developmental regulator N-terminal" evidence="3">
    <location>
        <begin position="62"/>
        <end position="366"/>
    </location>
</feature>
<feature type="compositionally biased region" description="Basic and acidic residues" evidence="2">
    <location>
        <begin position="1"/>
        <end position="13"/>
    </location>
</feature>
<dbReference type="eggNOG" id="KOG2842">
    <property type="taxonomic scope" value="Eukaryota"/>
</dbReference>
<evidence type="ECO:0000256" key="2">
    <source>
        <dbReference type="SAM" id="MobiDB-lite"/>
    </source>
</evidence>
<dbReference type="EMBL" id="KV441386">
    <property type="protein sequence ID" value="OAF63310.1"/>
    <property type="molecule type" value="Genomic_DNA"/>
</dbReference>